<feature type="binding site" evidence="3 5">
    <location>
        <position position="11"/>
    </location>
    <ligand>
        <name>substrate</name>
    </ligand>
</feature>
<name>A0AAW5N182_9BACT</name>
<dbReference type="EMBL" id="JANRHJ010000012">
    <property type="protein sequence ID" value="MCR8874566.1"/>
    <property type="molecule type" value="Genomic_DNA"/>
</dbReference>
<keyword evidence="9" id="KW-1185">Reference proteome</keyword>
<organism evidence="8 9">
    <name type="scientific">Phocaeicola barnesiae</name>
    <dbReference type="NCBI Taxonomy" id="376804"/>
    <lineage>
        <taxon>Bacteria</taxon>
        <taxon>Pseudomonadati</taxon>
        <taxon>Bacteroidota</taxon>
        <taxon>Bacteroidia</taxon>
        <taxon>Bacteroidales</taxon>
        <taxon>Bacteroidaceae</taxon>
        <taxon>Phocaeicola</taxon>
    </lineage>
</organism>
<dbReference type="HAMAP" id="MF_01929">
    <property type="entry name" value="PurE_classI"/>
    <property type="match status" value="1"/>
</dbReference>
<keyword evidence="2 3" id="KW-0413">Isomerase</keyword>
<dbReference type="PANTHER" id="PTHR23046">
    <property type="entry name" value="PHOSPHORIBOSYLAMINOIMIDAZOLE CARBOXYLASE CATALYTIC SUBUNIT"/>
    <property type="match status" value="1"/>
</dbReference>
<dbReference type="Proteomes" id="UP001204579">
    <property type="component" value="Unassembled WGS sequence"/>
</dbReference>
<comment type="similarity">
    <text evidence="3">Belongs to the AIR carboxylase family. Class I subfamily.</text>
</comment>
<dbReference type="InterPro" id="IPR000031">
    <property type="entry name" value="PurE_dom"/>
</dbReference>
<evidence type="ECO:0000256" key="5">
    <source>
        <dbReference type="PIRSR" id="PIRSR001338-1"/>
    </source>
</evidence>
<dbReference type="SMART" id="SM01001">
    <property type="entry name" value="AIRC"/>
    <property type="match status" value="1"/>
</dbReference>
<feature type="binding site" evidence="3 5">
    <location>
        <position position="14"/>
    </location>
    <ligand>
        <name>substrate</name>
    </ligand>
</feature>
<dbReference type="NCBIfam" id="TIGR01162">
    <property type="entry name" value="purE"/>
    <property type="match status" value="1"/>
</dbReference>
<proteinExistence type="inferred from homology"/>
<dbReference type="Pfam" id="PF00731">
    <property type="entry name" value="AIRC"/>
    <property type="match status" value="1"/>
</dbReference>
<dbReference type="InterPro" id="IPR024694">
    <property type="entry name" value="PurE_prokaryotes"/>
</dbReference>
<dbReference type="InterPro" id="IPR033747">
    <property type="entry name" value="PurE_ClassI"/>
</dbReference>
<evidence type="ECO:0000256" key="2">
    <source>
        <dbReference type="ARBA" id="ARBA00023235"/>
    </source>
</evidence>
<protein>
    <recommendedName>
        <fullName evidence="3 4">N5-carboxyaminoimidazole ribonucleotide mutase</fullName>
        <shortName evidence="3 4">N5-CAIR mutase</shortName>
        <ecNumber evidence="3 4">5.4.99.18</ecNumber>
    </recommendedName>
    <alternativeName>
        <fullName evidence="3">5-(carboxyamino)imidazole ribonucleotide mutase</fullName>
    </alternativeName>
</protein>
<dbReference type="GO" id="GO:0006189">
    <property type="term" value="P:'de novo' IMP biosynthetic process"/>
    <property type="evidence" value="ECO:0007669"/>
    <property type="project" value="UniProtKB-UniRule"/>
</dbReference>
<dbReference type="Gene3D" id="3.40.50.1970">
    <property type="match status" value="1"/>
</dbReference>
<comment type="pathway">
    <text evidence="3 4">Purine metabolism; IMP biosynthesis via de novo pathway; 5-amino-1-(5-phospho-D-ribosyl)imidazole-4-carboxylate from 5-amino-1-(5-phospho-D-ribosyl)imidazole (N5-CAIR route): step 2/2.</text>
</comment>
<evidence type="ECO:0000313" key="9">
    <source>
        <dbReference type="Proteomes" id="UP001204579"/>
    </source>
</evidence>
<evidence type="ECO:0000256" key="1">
    <source>
        <dbReference type="ARBA" id="ARBA00022755"/>
    </source>
</evidence>
<dbReference type="GeneID" id="82442653"/>
<keyword evidence="1 3" id="KW-0658">Purine biosynthesis</keyword>
<evidence type="ECO:0000313" key="8">
    <source>
        <dbReference type="EMBL" id="MCR8874566.1"/>
    </source>
</evidence>
<feature type="domain" description="PurE" evidence="7">
    <location>
        <begin position="3"/>
        <end position="152"/>
    </location>
</feature>
<evidence type="ECO:0000256" key="3">
    <source>
        <dbReference type="HAMAP-Rule" id="MF_01929"/>
    </source>
</evidence>
<feature type="coiled-coil region" evidence="6">
    <location>
        <begin position="138"/>
        <end position="165"/>
    </location>
</feature>
<evidence type="ECO:0000259" key="7">
    <source>
        <dbReference type="SMART" id="SM01001"/>
    </source>
</evidence>
<dbReference type="EC" id="5.4.99.18" evidence="3 4"/>
<dbReference type="PIRSF" id="PIRSF001338">
    <property type="entry name" value="AIR_carboxylase"/>
    <property type="match status" value="1"/>
</dbReference>
<keyword evidence="6" id="KW-0175">Coiled coil</keyword>
<comment type="caution">
    <text evidence="8">The sequence shown here is derived from an EMBL/GenBank/DDBJ whole genome shotgun (WGS) entry which is preliminary data.</text>
</comment>
<keyword evidence="8" id="KW-0456">Lyase</keyword>
<feature type="binding site" evidence="3 5">
    <location>
        <position position="41"/>
    </location>
    <ligand>
        <name>substrate</name>
    </ligand>
</feature>
<dbReference type="GO" id="GO:0034023">
    <property type="term" value="F:5-(carboxyamino)imidazole ribonucleotide mutase activity"/>
    <property type="evidence" value="ECO:0007669"/>
    <property type="project" value="UniProtKB-UniRule"/>
</dbReference>
<dbReference type="PANTHER" id="PTHR23046:SF2">
    <property type="entry name" value="PHOSPHORIBOSYLAMINOIMIDAZOLE CARBOXYLASE"/>
    <property type="match status" value="1"/>
</dbReference>
<gene>
    <name evidence="3 8" type="primary">purE</name>
    <name evidence="8" type="ORF">NW209_11160</name>
</gene>
<accession>A0AAW5N182</accession>
<evidence type="ECO:0000256" key="4">
    <source>
        <dbReference type="PIRNR" id="PIRNR001338"/>
    </source>
</evidence>
<dbReference type="GO" id="GO:0016829">
    <property type="term" value="F:lyase activity"/>
    <property type="evidence" value="ECO:0007669"/>
    <property type="project" value="UniProtKB-KW"/>
</dbReference>
<comment type="function">
    <text evidence="3 4">Catalyzes the conversion of N5-carboxyaminoimidazole ribonucleotide (N5-CAIR) to 4-carboxy-5-aminoimidazole ribonucleotide (CAIR).</text>
</comment>
<sequence>MKPVVSIIMGSTSDLPVMEKAAKLLDEMQVPFEMNALSAHRTPAEVEKFAKEAAGRGIKVIIAAAGMAAALPGVIAANTTLPVIGVPVKGSVLDGVDALYSIIQMPPGIPVATVAINGAMNAAILAVQMLALSDTALAQKFADYKESLKNKIVKANEELKEVKFAYKTN</sequence>
<reference evidence="8 9" key="1">
    <citation type="submission" date="2022-08" db="EMBL/GenBank/DDBJ databases">
        <authorList>
            <person name="Zeman M."/>
            <person name="Kubasova T."/>
        </authorList>
    </citation>
    <scope>NUCLEOTIDE SEQUENCE [LARGE SCALE GENOMIC DNA]</scope>
    <source>
        <strain evidence="8 9">ET62</strain>
    </source>
</reference>
<evidence type="ECO:0000256" key="6">
    <source>
        <dbReference type="SAM" id="Coils"/>
    </source>
</evidence>
<dbReference type="AlphaFoldDB" id="A0AAW5N182"/>
<dbReference type="SUPFAM" id="SSF52255">
    <property type="entry name" value="N5-CAIR mutase (phosphoribosylaminoimidazole carboxylase, PurE)"/>
    <property type="match status" value="1"/>
</dbReference>
<dbReference type="RefSeq" id="WP_022339243.1">
    <property type="nucleotide sequence ID" value="NZ_CALULB010000035.1"/>
</dbReference>
<comment type="catalytic activity">
    <reaction evidence="3 4">
        <text>5-carboxyamino-1-(5-phospho-D-ribosyl)imidazole + H(+) = 5-amino-1-(5-phospho-D-ribosyl)imidazole-4-carboxylate</text>
        <dbReference type="Rhea" id="RHEA:13193"/>
        <dbReference type="ChEBI" id="CHEBI:15378"/>
        <dbReference type="ChEBI" id="CHEBI:58730"/>
        <dbReference type="ChEBI" id="CHEBI:77657"/>
        <dbReference type="EC" id="5.4.99.18"/>
    </reaction>
</comment>